<dbReference type="KEGG" id="tcc:108663264"/>
<evidence type="ECO:0000313" key="1">
    <source>
        <dbReference type="Proteomes" id="UP000694886"/>
    </source>
</evidence>
<sequence length="244" mass="27858">MAIALWNGKEVENSVRQATLQDKPVENEKVIETIDKQIQEKEAETTLPPPCFSQSFTEMPSYVKFLKDILTKKRKVVDFKTITLIEECTAMIQNKLLPKLKDLRSFSIPCSIENVLLKVGKLYILVDFFVLEMEEDQKVRIILGCPFLATAGTLIDVREGKITSRVREEVVKFTIFNAPKHPSSTTQCYRVYLADRGKGNHIPPPISEQALTLELKPLPLYLKMKQCYDEHNLPPSNDNDFKVG</sequence>
<dbReference type="InterPro" id="IPR021109">
    <property type="entry name" value="Peptidase_aspartic_dom_sf"/>
</dbReference>
<accession>A0AB32WXW1</accession>
<evidence type="ECO:0000313" key="2">
    <source>
        <dbReference type="RefSeq" id="XP_017982349.1"/>
    </source>
</evidence>
<dbReference type="Proteomes" id="UP000694886">
    <property type="component" value="Chromosome 9"/>
</dbReference>
<organism evidence="1 2">
    <name type="scientific">Theobroma cacao</name>
    <name type="common">Cacao</name>
    <name type="synonym">Cocoa</name>
    <dbReference type="NCBI Taxonomy" id="3641"/>
    <lineage>
        <taxon>Eukaryota</taxon>
        <taxon>Viridiplantae</taxon>
        <taxon>Streptophyta</taxon>
        <taxon>Embryophyta</taxon>
        <taxon>Tracheophyta</taxon>
        <taxon>Spermatophyta</taxon>
        <taxon>Magnoliopsida</taxon>
        <taxon>eudicotyledons</taxon>
        <taxon>Gunneridae</taxon>
        <taxon>Pentapetalae</taxon>
        <taxon>rosids</taxon>
        <taxon>malvids</taxon>
        <taxon>Malvales</taxon>
        <taxon>Malvaceae</taxon>
        <taxon>Byttnerioideae</taxon>
        <taxon>Theobroma</taxon>
    </lineage>
</organism>
<proteinExistence type="predicted"/>
<dbReference type="PANTHER" id="PTHR33067:SF31">
    <property type="entry name" value="RNA-DIRECTED DNA POLYMERASE"/>
    <property type="match status" value="1"/>
</dbReference>
<gene>
    <name evidence="2" type="primary">LOC108663264</name>
</gene>
<dbReference type="PANTHER" id="PTHR33067">
    <property type="entry name" value="RNA-DIRECTED DNA POLYMERASE-RELATED"/>
    <property type="match status" value="1"/>
</dbReference>
<name>A0AB32WXW1_THECC</name>
<dbReference type="AlphaFoldDB" id="A0AB32WXW1"/>
<reference evidence="1" key="1">
    <citation type="journal article" date="1997" name="Nucleic Acids Res.">
        <title>tRNAscan-SE: a program for improved detection of transfer RNA genes in genomic sequence.</title>
        <authorList>
            <person name="Lowe T.M."/>
            <person name="Eddy S.R."/>
        </authorList>
    </citation>
    <scope>NUCLEOTIDE SEQUENCE [LARGE SCALE GENOMIC DNA]</scope>
    <source>
        <strain evidence="1">r\B97-61/B2</strain>
    </source>
</reference>
<reference evidence="2" key="2">
    <citation type="submission" date="2025-08" db="UniProtKB">
        <authorList>
            <consortium name="RefSeq"/>
        </authorList>
    </citation>
    <scope>IDENTIFICATION</scope>
</reference>
<dbReference type="GeneID" id="108663264"/>
<dbReference type="Gramene" id="Tc09v2_t017070.1">
    <property type="protein sequence ID" value="Tc09v2_p017070.1"/>
    <property type="gene ID" value="Tc09v2_g017070"/>
</dbReference>
<protein>
    <submittedName>
        <fullName evidence="2">Uncharacterized protein LOC108663264</fullName>
    </submittedName>
</protein>
<dbReference type="Gene3D" id="2.40.70.10">
    <property type="entry name" value="Acid Proteases"/>
    <property type="match status" value="1"/>
</dbReference>
<dbReference type="RefSeq" id="XP_017982349.1">
    <property type="nucleotide sequence ID" value="XM_018126860.1"/>
</dbReference>